<evidence type="ECO:0000313" key="20">
    <source>
        <dbReference type="EMBL" id="GHP11779.1"/>
    </source>
</evidence>
<comment type="similarity">
    <text evidence="3 11">Belongs to the ubiquitin-activating E1 family.</text>
</comment>
<dbReference type="Gene3D" id="3.10.290.20">
    <property type="entry name" value="Ubiquitin-like 2 activating enzyme e1b. Chain: B, domain 3"/>
    <property type="match status" value="1"/>
</dbReference>
<feature type="active site" description="Glycyl thioester intermediate" evidence="12 15">
    <location>
        <position position="172"/>
    </location>
</feature>
<feature type="binding site" evidence="14">
    <location>
        <position position="157"/>
    </location>
    <ligand>
        <name>Zn(2+)</name>
        <dbReference type="ChEBI" id="CHEBI:29105"/>
    </ligand>
</feature>
<dbReference type="PANTHER" id="PTHR10953:SF5">
    <property type="entry name" value="SUMO-ACTIVATING ENZYME SUBUNIT 2"/>
    <property type="match status" value="1"/>
</dbReference>
<evidence type="ECO:0000256" key="15">
    <source>
        <dbReference type="PROSITE-ProRule" id="PRU10132"/>
    </source>
</evidence>
<dbReference type="GO" id="GO:0005737">
    <property type="term" value="C:cytoplasm"/>
    <property type="evidence" value="ECO:0007669"/>
    <property type="project" value="TreeGrafter"/>
</dbReference>
<dbReference type="InterPro" id="IPR000594">
    <property type="entry name" value="ThiF_NAD_FAD-bd"/>
</dbReference>
<evidence type="ECO:0000256" key="13">
    <source>
        <dbReference type="PIRSR" id="PIRSR039133-2"/>
    </source>
</evidence>
<dbReference type="InterPro" id="IPR042449">
    <property type="entry name" value="Ub-E1_IAD_1"/>
</dbReference>
<keyword evidence="21" id="KW-1185">Reference proteome</keyword>
<feature type="binding site" evidence="13">
    <location>
        <begin position="116"/>
        <end position="121"/>
    </location>
    <ligand>
        <name>ATP</name>
        <dbReference type="ChEBI" id="CHEBI:30616"/>
    </ligand>
</feature>
<dbReference type="GO" id="GO:0005524">
    <property type="term" value="F:ATP binding"/>
    <property type="evidence" value="ECO:0007669"/>
    <property type="project" value="UniProtKB-UniRule"/>
</dbReference>
<feature type="domain" description="Ubiquitin-activating enzyme SCCH" evidence="18">
    <location>
        <begin position="384"/>
        <end position="420"/>
    </location>
</feature>
<feature type="domain" description="Ubiquitin/SUMO-activating enzyme ubiquitin-like" evidence="19">
    <location>
        <begin position="511"/>
        <end position="602"/>
    </location>
</feature>
<evidence type="ECO:0000256" key="4">
    <source>
        <dbReference type="ARBA" id="ARBA00022679"/>
    </source>
</evidence>
<evidence type="ECO:0000256" key="14">
    <source>
        <dbReference type="PIRSR" id="PIRSR039133-3"/>
    </source>
</evidence>
<dbReference type="InterPro" id="IPR045886">
    <property type="entry name" value="ThiF/MoeB/HesA"/>
</dbReference>
<dbReference type="EMBL" id="BNJQ01000036">
    <property type="protein sequence ID" value="GHP11779.1"/>
    <property type="molecule type" value="Genomic_DNA"/>
</dbReference>
<feature type="domain" description="THIF-type NAD/FAD binding fold" evidence="17">
    <location>
        <begin position="7"/>
        <end position="450"/>
    </location>
</feature>
<evidence type="ECO:0000256" key="1">
    <source>
        <dbReference type="ARBA" id="ARBA00004123"/>
    </source>
</evidence>
<evidence type="ECO:0000313" key="21">
    <source>
        <dbReference type="Proteomes" id="UP000660262"/>
    </source>
</evidence>
<feature type="binding site" evidence="14">
    <location>
        <position position="160"/>
    </location>
    <ligand>
        <name>Zn(2+)</name>
        <dbReference type="ChEBI" id="CHEBI:29105"/>
    </ligand>
</feature>
<dbReference type="UniPathway" id="UPA00886"/>
<evidence type="ECO:0000256" key="10">
    <source>
        <dbReference type="ARBA" id="ARBA00023242"/>
    </source>
</evidence>
<dbReference type="FunFam" id="3.50.50.80:FF:000002">
    <property type="entry name" value="SUMO-activating enzyme subunit 2"/>
    <property type="match status" value="1"/>
</dbReference>
<dbReference type="InterPro" id="IPR028077">
    <property type="entry name" value="UAE_UbL_dom"/>
</dbReference>
<evidence type="ECO:0000259" key="18">
    <source>
        <dbReference type="Pfam" id="PF10585"/>
    </source>
</evidence>
<dbReference type="GO" id="GO:0016925">
    <property type="term" value="P:protein sumoylation"/>
    <property type="evidence" value="ECO:0007669"/>
    <property type="project" value="UniProtKB-UniRule"/>
</dbReference>
<evidence type="ECO:0000256" key="7">
    <source>
        <dbReference type="ARBA" id="ARBA00022786"/>
    </source>
</evidence>
<dbReference type="Pfam" id="PF00899">
    <property type="entry name" value="ThiF"/>
    <property type="match status" value="1"/>
</dbReference>
<keyword evidence="4" id="KW-0808">Transferase</keyword>
<keyword evidence="8 11" id="KW-0862">Zinc</keyword>
<evidence type="ECO:0000256" key="8">
    <source>
        <dbReference type="ARBA" id="ARBA00022833"/>
    </source>
</evidence>
<evidence type="ECO:0000256" key="2">
    <source>
        <dbReference type="ARBA" id="ARBA00004718"/>
    </source>
</evidence>
<feature type="binding site" evidence="14">
    <location>
        <position position="498"/>
    </location>
    <ligand>
        <name>Zn(2+)</name>
        <dbReference type="ChEBI" id="CHEBI:29105"/>
    </ligand>
</feature>
<evidence type="ECO:0000256" key="9">
    <source>
        <dbReference type="ARBA" id="ARBA00022840"/>
    </source>
</evidence>
<feature type="region of interest" description="Disordered" evidence="16">
    <location>
        <begin position="292"/>
        <end position="313"/>
    </location>
</feature>
<dbReference type="GO" id="GO:0031510">
    <property type="term" value="C:SUMO activating enzyme complex"/>
    <property type="evidence" value="ECO:0007669"/>
    <property type="project" value="UniProtKB-UniRule"/>
</dbReference>
<keyword evidence="7 11" id="KW-0833">Ubl conjugation pathway</keyword>
<dbReference type="Pfam" id="PF10585">
    <property type="entry name" value="UBA_E1_SCCH"/>
    <property type="match status" value="1"/>
</dbReference>
<keyword evidence="5 11" id="KW-0479">Metal-binding</keyword>
<dbReference type="AlphaFoldDB" id="A0A830I429"/>
<comment type="subunit">
    <text evidence="11">Heterodimer.</text>
</comment>
<dbReference type="InterPro" id="IPR023318">
    <property type="entry name" value="Ub_act_enz_dom_a_sf"/>
</dbReference>
<dbReference type="InterPro" id="IPR030661">
    <property type="entry name" value="Uba2"/>
</dbReference>
<dbReference type="FunFam" id="3.40.50.720:FF:000618">
    <property type="entry name" value="SUMO-activating enzyme subunit 2"/>
    <property type="match status" value="1"/>
</dbReference>
<organism evidence="20 21">
    <name type="scientific">Pycnococcus provasolii</name>
    <dbReference type="NCBI Taxonomy" id="41880"/>
    <lineage>
        <taxon>Eukaryota</taxon>
        <taxon>Viridiplantae</taxon>
        <taxon>Chlorophyta</taxon>
        <taxon>Pseudoscourfieldiophyceae</taxon>
        <taxon>Pseudoscourfieldiales</taxon>
        <taxon>Pycnococcaceae</taxon>
        <taxon>Pycnococcus</taxon>
    </lineage>
</organism>
<keyword evidence="6 11" id="KW-0547">Nucleotide-binding</keyword>
<evidence type="ECO:0000256" key="11">
    <source>
        <dbReference type="PIRNR" id="PIRNR039133"/>
    </source>
</evidence>
<comment type="pathway">
    <text evidence="2 11">Protein modification; protein sumoylation.</text>
</comment>
<feature type="binding site" evidence="14">
    <location>
        <position position="501"/>
    </location>
    <ligand>
        <name>Zn(2+)</name>
        <dbReference type="ChEBI" id="CHEBI:29105"/>
    </ligand>
</feature>
<keyword evidence="9 11" id="KW-0067">ATP-binding</keyword>
<dbReference type="InterPro" id="IPR035985">
    <property type="entry name" value="Ubiquitin-activating_enz"/>
</dbReference>
<dbReference type="PANTHER" id="PTHR10953">
    <property type="entry name" value="UBIQUITIN-ACTIVATING ENZYME E1"/>
    <property type="match status" value="1"/>
</dbReference>
<dbReference type="InterPro" id="IPR019572">
    <property type="entry name" value="UBA_E1_SCCH"/>
</dbReference>
<dbReference type="Gene3D" id="3.50.50.80">
    <property type="entry name" value="Ubiquitin-activating enzyme E1, inactive adenylation domain, subdomain 1"/>
    <property type="match status" value="1"/>
</dbReference>
<feature type="binding site" evidence="13">
    <location>
        <begin position="50"/>
        <end position="53"/>
    </location>
    <ligand>
        <name>ATP</name>
        <dbReference type="ChEBI" id="CHEBI:30616"/>
    </ligand>
</feature>
<dbReference type="OrthoDB" id="10255449at2759"/>
<proteinExistence type="inferred from homology"/>
<evidence type="ECO:0000256" key="3">
    <source>
        <dbReference type="ARBA" id="ARBA00005673"/>
    </source>
</evidence>
<feature type="region of interest" description="Disordered" evidence="16">
    <location>
        <begin position="628"/>
        <end position="652"/>
    </location>
</feature>
<gene>
    <name evidence="20" type="ORF">PPROV_001050700</name>
</gene>
<dbReference type="GO" id="GO:0016740">
    <property type="term" value="F:transferase activity"/>
    <property type="evidence" value="ECO:0007669"/>
    <property type="project" value="UniProtKB-KW"/>
</dbReference>
<feature type="binding site" evidence="13">
    <location>
        <position position="66"/>
    </location>
    <ligand>
        <name>ATP</name>
        <dbReference type="ChEBI" id="CHEBI:30616"/>
    </ligand>
</feature>
<dbReference type="GO" id="GO:0019948">
    <property type="term" value="F:SUMO activating enzyme activity"/>
    <property type="evidence" value="ECO:0007669"/>
    <property type="project" value="UniProtKB-UniRule"/>
</dbReference>
<comment type="caution">
    <text evidence="20">The sequence shown here is derived from an EMBL/GenBank/DDBJ whole genome shotgun (WGS) entry which is preliminary data.</text>
</comment>
<sequence length="675" mass="73024">MSPPATDLLSSSHLLMVGAGGIGCELLKTLVIAKATRIHIIDLDTIDVSNLNRQFLFRNKHVGMSKAIVAREAALAFLPPARRDQCSITAHHANIKQPEFGVEFFKQFDVVLNGLDNVDARRHVNRLCLAARVPLVESGTTGLVGQVTCHVRGVSACYECKPKPTAKAYPVCTLRNTPDKPIHTIVWAKDMLFKQLFGGDGVVTDLAEAENNNNNTNNEDSNPQEEQTNADDVAAKFFKPEEGEQPYDFLVRVFRRVFVDDIVKVNGMDDLWEKQGRRRPVTLPVDRYKSNDAVKKTASANDAKEGESSPDNEVLGLSASAAAALGYDDDHAVSFGCKSSNADAKEKCATAPPPDHDAHVFLASGVRLLRRKLALASSRGSDDGVAFDKDDALATEFVTAASNLRSRCYGIPRQSVFNAKGMAGNIVHAVATTNAIVAGLIVAEARKVLRYVAAAEGSDERAAVASKLRDTYVVPFPQCPGSKYCIQPTSPEEAHAGCYVCGGGAGGITLSLDTNVWTLGELASFLKKKLSMHLPLLETDEAGQLYEEGDDLDEDEVERYETLAKKRLAELPGDGIVDGTTVNLQDLSQDFNVKVVVRHVADLDEEEYPELCIWDVEGGIQPVANAPAQEEAEKNDGNGASAAGDDDDDLVMIDEDIEVLTENVQAPPAKKARRV</sequence>
<accession>A0A830I429</accession>
<evidence type="ECO:0000259" key="19">
    <source>
        <dbReference type="Pfam" id="PF14732"/>
    </source>
</evidence>
<feature type="binding site" evidence="13">
    <location>
        <position position="42"/>
    </location>
    <ligand>
        <name>ATP</name>
        <dbReference type="ChEBI" id="CHEBI:30616"/>
    </ligand>
</feature>
<dbReference type="Pfam" id="PF14732">
    <property type="entry name" value="UAE_UbL"/>
    <property type="match status" value="1"/>
</dbReference>
<dbReference type="GO" id="GO:0046872">
    <property type="term" value="F:metal ion binding"/>
    <property type="evidence" value="ECO:0007669"/>
    <property type="project" value="UniProtKB-KW"/>
</dbReference>
<evidence type="ECO:0000256" key="12">
    <source>
        <dbReference type="PIRSR" id="PIRSR039133-1"/>
    </source>
</evidence>
<dbReference type="InterPro" id="IPR033127">
    <property type="entry name" value="UBQ-activ_enz_E1_Cys_AS"/>
</dbReference>
<reference evidence="20" key="1">
    <citation type="submission" date="2020-10" db="EMBL/GenBank/DDBJ databases">
        <title>Unveiling of a novel bifunctional photoreceptor, Dualchrome1, isolated from a cosmopolitan green alga.</title>
        <authorList>
            <person name="Suzuki S."/>
            <person name="Kawachi M."/>
        </authorList>
    </citation>
    <scope>NUCLEOTIDE SEQUENCE</scope>
    <source>
        <strain evidence="20">NIES 2893</strain>
    </source>
</reference>
<keyword evidence="10" id="KW-0539">Nucleus</keyword>
<dbReference type="PIRSF" id="PIRSF039133">
    <property type="entry name" value="SUMO_E1B"/>
    <property type="match status" value="1"/>
</dbReference>
<evidence type="ECO:0000259" key="17">
    <source>
        <dbReference type="Pfam" id="PF00899"/>
    </source>
</evidence>
<dbReference type="Gene3D" id="1.10.10.520">
    <property type="entry name" value="Ubiquitin activating enzymes (Uba3). Chain: B, domain 2"/>
    <property type="match status" value="1"/>
</dbReference>
<protein>
    <recommendedName>
        <fullName evidence="11">SUMO-activating enzyme subunit</fullName>
    </recommendedName>
</protein>
<evidence type="ECO:0000256" key="16">
    <source>
        <dbReference type="SAM" id="MobiDB-lite"/>
    </source>
</evidence>
<feature type="binding site" evidence="13">
    <location>
        <begin position="18"/>
        <end position="23"/>
    </location>
    <ligand>
        <name>ATP</name>
        <dbReference type="ChEBI" id="CHEBI:30616"/>
    </ligand>
</feature>
<feature type="region of interest" description="Disordered" evidence="16">
    <location>
        <begin position="210"/>
        <end position="229"/>
    </location>
</feature>
<dbReference type="PROSITE" id="PS00865">
    <property type="entry name" value="UBIQUITIN_ACTIVAT_2"/>
    <property type="match status" value="1"/>
</dbReference>
<name>A0A830I429_9CHLO</name>
<dbReference type="SUPFAM" id="SSF69572">
    <property type="entry name" value="Activating enzymes of the ubiquitin-like proteins"/>
    <property type="match status" value="1"/>
</dbReference>
<evidence type="ECO:0000256" key="5">
    <source>
        <dbReference type="ARBA" id="ARBA00022723"/>
    </source>
</evidence>
<evidence type="ECO:0000256" key="6">
    <source>
        <dbReference type="ARBA" id="ARBA00022741"/>
    </source>
</evidence>
<comment type="subcellular location">
    <subcellularLocation>
        <location evidence="1">Nucleus</location>
    </subcellularLocation>
</comment>
<dbReference type="Proteomes" id="UP000660262">
    <property type="component" value="Unassembled WGS sequence"/>
</dbReference>